<accession>A0A8K0KKV0</accession>
<name>A0A8K0KKV0_LADFU</name>
<dbReference type="AlphaFoldDB" id="A0A8K0KKV0"/>
<sequence>MTNNVVESFNSLVAKYIGGKRINRYRLQNNIHSRLMNASPREFTKRYSKSLEKKALKKKSQQDFPSLSKRKCLQFEGPDKHYRQKDLDREIQAIEEEAMKAFLSSLSMDKAALEKLEIETRE</sequence>
<comment type="caution">
    <text evidence="1">The sequence shown here is derived from an EMBL/GenBank/DDBJ whole genome shotgun (WGS) entry which is preliminary data.</text>
</comment>
<proteinExistence type="predicted"/>
<dbReference type="Proteomes" id="UP000792457">
    <property type="component" value="Unassembled WGS sequence"/>
</dbReference>
<evidence type="ECO:0000313" key="1">
    <source>
        <dbReference type="EMBL" id="KAG8236695.1"/>
    </source>
</evidence>
<dbReference type="OrthoDB" id="6155932at2759"/>
<dbReference type="EMBL" id="KZ309060">
    <property type="protein sequence ID" value="KAG8236695.1"/>
    <property type="molecule type" value="Genomic_DNA"/>
</dbReference>
<reference evidence="1" key="1">
    <citation type="submission" date="2013-04" db="EMBL/GenBank/DDBJ databases">
        <authorList>
            <person name="Qu J."/>
            <person name="Murali S.C."/>
            <person name="Bandaranaike D."/>
            <person name="Bellair M."/>
            <person name="Blankenburg K."/>
            <person name="Chao H."/>
            <person name="Dinh H."/>
            <person name="Doddapaneni H."/>
            <person name="Downs B."/>
            <person name="Dugan-Rocha S."/>
            <person name="Elkadiri S."/>
            <person name="Gnanaolivu R.D."/>
            <person name="Hernandez B."/>
            <person name="Javaid M."/>
            <person name="Jayaseelan J.C."/>
            <person name="Lee S."/>
            <person name="Li M."/>
            <person name="Ming W."/>
            <person name="Munidasa M."/>
            <person name="Muniz J."/>
            <person name="Nguyen L."/>
            <person name="Ongeri F."/>
            <person name="Osuji N."/>
            <person name="Pu L.-L."/>
            <person name="Puazo M."/>
            <person name="Qu C."/>
            <person name="Quiroz J."/>
            <person name="Raj R."/>
            <person name="Weissenberger G."/>
            <person name="Xin Y."/>
            <person name="Zou X."/>
            <person name="Han Y."/>
            <person name="Richards S."/>
            <person name="Worley K."/>
            <person name="Muzny D."/>
            <person name="Gibbs R."/>
        </authorList>
    </citation>
    <scope>NUCLEOTIDE SEQUENCE</scope>
    <source>
        <strain evidence="1">Sampled in the wild</strain>
    </source>
</reference>
<organism evidence="1 2">
    <name type="scientific">Ladona fulva</name>
    <name type="common">Scarce chaser dragonfly</name>
    <name type="synonym">Libellula fulva</name>
    <dbReference type="NCBI Taxonomy" id="123851"/>
    <lineage>
        <taxon>Eukaryota</taxon>
        <taxon>Metazoa</taxon>
        <taxon>Ecdysozoa</taxon>
        <taxon>Arthropoda</taxon>
        <taxon>Hexapoda</taxon>
        <taxon>Insecta</taxon>
        <taxon>Pterygota</taxon>
        <taxon>Palaeoptera</taxon>
        <taxon>Odonata</taxon>
        <taxon>Epiprocta</taxon>
        <taxon>Anisoptera</taxon>
        <taxon>Libelluloidea</taxon>
        <taxon>Libellulidae</taxon>
        <taxon>Ladona</taxon>
    </lineage>
</organism>
<reference evidence="1" key="2">
    <citation type="submission" date="2017-10" db="EMBL/GenBank/DDBJ databases">
        <title>Ladona fulva Genome sequencing and assembly.</title>
        <authorList>
            <person name="Murali S."/>
            <person name="Richards S."/>
            <person name="Bandaranaike D."/>
            <person name="Bellair M."/>
            <person name="Blankenburg K."/>
            <person name="Chao H."/>
            <person name="Dinh H."/>
            <person name="Doddapaneni H."/>
            <person name="Dugan-Rocha S."/>
            <person name="Elkadiri S."/>
            <person name="Gnanaolivu R."/>
            <person name="Hernandez B."/>
            <person name="Skinner E."/>
            <person name="Javaid M."/>
            <person name="Lee S."/>
            <person name="Li M."/>
            <person name="Ming W."/>
            <person name="Munidasa M."/>
            <person name="Muniz J."/>
            <person name="Nguyen L."/>
            <person name="Hughes D."/>
            <person name="Osuji N."/>
            <person name="Pu L.-L."/>
            <person name="Puazo M."/>
            <person name="Qu C."/>
            <person name="Quiroz J."/>
            <person name="Raj R."/>
            <person name="Weissenberger G."/>
            <person name="Xin Y."/>
            <person name="Zou X."/>
            <person name="Han Y."/>
            <person name="Worley K."/>
            <person name="Muzny D."/>
            <person name="Gibbs R."/>
        </authorList>
    </citation>
    <scope>NUCLEOTIDE SEQUENCE</scope>
    <source>
        <strain evidence="1">Sampled in the wild</strain>
    </source>
</reference>
<gene>
    <name evidence="1" type="ORF">J437_LFUL016732</name>
</gene>
<evidence type="ECO:0000313" key="2">
    <source>
        <dbReference type="Proteomes" id="UP000792457"/>
    </source>
</evidence>
<keyword evidence="2" id="KW-1185">Reference proteome</keyword>
<protein>
    <submittedName>
        <fullName evidence="1">Uncharacterized protein</fullName>
    </submittedName>
</protein>